<evidence type="ECO:0000313" key="1">
    <source>
        <dbReference type="EMBL" id="MFD2067739.1"/>
    </source>
</evidence>
<evidence type="ECO:0000313" key="2">
    <source>
        <dbReference type="Proteomes" id="UP001597369"/>
    </source>
</evidence>
<name>A0ABW4WZ77_9BACT</name>
<protein>
    <submittedName>
        <fullName evidence="1">Nucleotide-diphospho-sugar transferase</fullName>
    </submittedName>
</protein>
<accession>A0ABW4WZ77</accession>
<keyword evidence="1" id="KW-0808">Transferase</keyword>
<sequence length="303" mass="35759">MDQDFHTPILFLIFNRPDTTQQVFNAIRNIKPKDLYVAADGPRSNKPGETEDCIATRSIVEQVDWDCKVHTLFRNENLGCRVAVSSAIDWFFENVEEGIILEDDCLPNQSFFWFCQELLEKYRNDDRVMHISGSNYQFGKKWGEGSYYFSRLAHIWGWASWRRAWKHYDVQMKSLPQFIKENKIASIFSNKTVQKNWIKNLEKIYNGANTWDYQWAYTNLNNNSYCIIPNVNLISNIGFGKKSTHTFDEEDVLSKMPTEEINEIVHPKYLEYNVEADYFTNTKVFPPLSLLKRIRIKLKKVLF</sequence>
<dbReference type="Gene3D" id="3.90.550.10">
    <property type="entry name" value="Spore Coat Polysaccharide Biosynthesis Protein SpsA, Chain A"/>
    <property type="match status" value="1"/>
</dbReference>
<dbReference type="GO" id="GO:0016740">
    <property type="term" value="F:transferase activity"/>
    <property type="evidence" value="ECO:0007669"/>
    <property type="project" value="UniProtKB-KW"/>
</dbReference>
<dbReference type="Proteomes" id="UP001597369">
    <property type="component" value="Unassembled WGS sequence"/>
</dbReference>
<gene>
    <name evidence="1" type="ORF">ACFSKU_12660</name>
</gene>
<dbReference type="InterPro" id="IPR029044">
    <property type="entry name" value="Nucleotide-diphossugar_trans"/>
</dbReference>
<comment type="caution">
    <text evidence="1">The sequence shown here is derived from an EMBL/GenBank/DDBJ whole genome shotgun (WGS) entry which is preliminary data.</text>
</comment>
<dbReference type="SUPFAM" id="SSF53448">
    <property type="entry name" value="Nucleotide-diphospho-sugar transferases"/>
    <property type="match status" value="1"/>
</dbReference>
<organism evidence="1 2">
    <name type="scientific">Pontibacter silvestris</name>
    <dbReference type="NCBI Taxonomy" id="2305183"/>
    <lineage>
        <taxon>Bacteria</taxon>
        <taxon>Pseudomonadati</taxon>
        <taxon>Bacteroidota</taxon>
        <taxon>Cytophagia</taxon>
        <taxon>Cytophagales</taxon>
        <taxon>Hymenobacteraceae</taxon>
        <taxon>Pontibacter</taxon>
    </lineage>
</organism>
<dbReference type="EMBL" id="JBHUHV010000037">
    <property type="protein sequence ID" value="MFD2067739.1"/>
    <property type="molecule type" value="Genomic_DNA"/>
</dbReference>
<keyword evidence="2" id="KW-1185">Reference proteome</keyword>
<dbReference type="RefSeq" id="WP_229957794.1">
    <property type="nucleotide sequence ID" value="NZ_JAJJWI010000002.1"/>
</dbReference>
<reference evidence="2" key="1">
    <citation type="journal article" date="2019" name="Int. J. Syst. Evol. Microbiol.">
        <title>The Global Catalogue of Microorganisms (GCM) 10K type strain sequencing project: providing services to taxonomists for standard genome sequencing and annotation.</title>
        <authorList>
            <consortium name="The Broad Institute Genomics Platform"/>
            <consortium name="The Broad Institute Genome Sequencing Center for Infectious Disease"/>
            <person name="Wu L."/>
            <person name="Ma J."/>
        </authorList>
    </citation>
    <scope>NUCLEOTIDE SEQUENCE [LARGE SCALE GENOMIC DNA]</scope>
    <source>
        <strain evidence="2">JCM 16545</strain>
    </source>
</reference>
<proteinExistence type="predicted"/>